<keyword evidence="2" id="KW-1185">Reference proteome</keyword>
<dbReference type="Proteomes" id="UP001151532">
    <property type="component" value="Chromosome 7"/>
</dbReference>
<protein>
    <submittedName>
        <fullName evidence="1">Uncharacterized protein</fullName>
    </submittedName>
</protein>
<gene>
    <name evidence="1" type="ORF">OIU79_000489</name>
</gene>
<reference evidence="1" key="2">
    <citation type="journal article" date="2023" name="Int. J. Mol. Sci.">
        <title>De Novo Assembly and Annotation of 11 Diverse Shrub Willow (Salix) Genomes Reveals Novel Gene Organization in Sex-Linked Regions.</title>
        <authorList>
            <person name="Hyden B."/>
            <person name="Feng K."/>
            <person name="Yates T.B."/>
            <person name="Jawdy S."/>
            <person name="Cereghino C."/>
            <person name="Smart L.B."/>
            <person name="Muchero W."/>
        </authorList>
    </citation>
    <scope>NUCLEOTIDE SEQUENCE</scope>
    <source>
        <tissue evidence="1">Shoot tip</tissue>
    </source>
</reference>
<name>A0A9Q0ZN16_SALPP</name>
<comment type="caution">
    <text evidence="1">The sequence shown here is derived from an EMBL/GenBank/DDBJ whole genome shotgun (WGS) entry which is preliminary data.</text>
</comment>
<accession>A0A9Q0ZN16</accession>
<dbReference type="AlphaFoldDB" id="A0A9Q0ZN16"/>
<reference evidence="1" key="1">
    <citation type="submission" date="2022-11" db="EMBL/GenBank/DDBJ databases">
        <authorList>
            <person name="Hyden B.L."/>
            <person name="Feng K."/>
            <person name="Yates T."/>
            <person name="Jawdy S."/>
            <person name="Smart L.B."/>
            <person name="Muchero W."/>
        </authorList>
    </citation>
    <scope>NUCLEOTIDE SEQUENCE</scope>
    <source>
        <tissue evidence="1">Shoot tip</tissue>
    </source>
</reference>
<evidence type="ECO:0000313" key="2">
    <source>
        <dbReference type="Proteomes" id="UP001151532"/>
    </source>
</evidence>
<proteinExistence type="predicted"/>
<dbReference type="EMBL" id="JAPFFK010000010">
    <property type="protein sequence ID" value="KAJ6740367.1"/>
    <property type="molecule type" value="Genomic_DNA"/>
</dbReference>
<evidence type="ECO:0000313" key="1">
    <source>
        <dbReference type="EMBL" id="KAJ6740367.1"/>
    </source>
</evidence>
<sequence>MMTYLFHRISTNQLQLIEKKRKKNNGGFKIRPTFSTGLALMNFFPDVLATRMVIKIMCALSIKYLHPEGQQCQIHKAVSLM</sequence>
<organism evidence="1 2">
    <name type="scientific">Salix purpurea</name>
    <name type="common">Purple osier willow</name>
    <dbReference type="NCBI Taxonomy" id="77065"/>
    <lineage>
        <taxon>Eukaryota</taxon>
        <taxon>Viridiplantae</taxon>
        <taxon>Streptophyta</taxon>
        <taxon>Embryophyta</taxon>
        <taxon>Tracheophyta</taxon>
        <taxon>Spermatophyta</taxon>
        <taxon>Magnoliopsida</taxon>
        <taxon>eudicotyledons</taxon>
        <taxon>Gunneridae</taxon>
        <taxon>Pentapetalae</taxon>
        <taxon>rosids</taxon>
        <taxon>fabids</taxon>
        <taxon>Malpighiales</taxon>
        <taxon>Salicaceae</taxon>
        <taxon>Saliceae</taxon>
        <taxon>Salix</taxon>
    </lineage>
</organism>